<proteinExistence type="predicted"/>
<feature type="region of interest" description="Disordered" evidence="1">
    <location>
        <begin position="72"/>
        <end position="102"/>
    </location>
</feature>
<dbReference type="OrthoDB" id="10587870at2759"/>
<dbReference type="Proteomes" id="UP000298327">
    <property type="component" value="Unassembled WGS sequence"/>
</dbReference>
<reference evidence="2 3" key="1">
    <citation type="submission" date="2019-02" db="EMBL/GenBank/DDBJ databases">
        <title>Genome sequencing of the rare red list fungi Dentipellis fragilis.</title>
        <authorList>
            <person name="Buettner E."/>
            <person name="Kellner H."/>
        </authorList>
    </citation>
    <scope>NUCLEOTIDE SEQUENCE [LARGE SCALE GENOMIC DNA]</scope>
    <source>
        <strain evidence="2 3">DSM 105465</strain>
    </source>
</reference>
<evidence type="ECO:0000313" key="2">
    <source>
        <dbReference type="EMBL" id="TFY70854.1"/>
    </source>
</evidence>
<feature type="compositionally biased region" description="Basic and acidic residues" evidence="1">
    <location>
        <begin position="72"/>
        <end position="83"/>
    </location>
</feature>
<sequence length="102" mass="12393">MLEAFYHARHKRWDGADDDDDDETPLQYWLRSGPTVKDVEANRRFGQPASERLRTHAEIWAEFCREKRMECKREEHRQREMKAAMRRMAKQAQKQRTSSQRK</sequence>
<organism evidence="2 3">
    <name type="scientific">Dentipellis fragilis</name>
    <dbReference type="NCBI Taxonomy" id="205917"/>
    <lineage>
        <taxon>Eukaryota</taxon>
        <taxon>Fungi</taxon>
        <taxon>Dikarya</taxon>
        <taxon>Basidiomycota</taxon>
        <taxon>Agaricomycotina</taxon>
        <taxon>Agaricomycetes</taxon>
        <taxon>Russulales</taxon>
        <taxon>Hericiaceae</taxon>
        <taxon>Dentipellis</taxon>
    </lineage>
</organism>
<dbReference type="AlphaFoldDB" id="A0A4Y9Z8T2"/>
<comment type="caution">
    <text evidence="2">The sequence shown here is derived from an EMBL/GenBank/DDBJ whole genome shotgun (WGS) entry which is preliminary data.</text>
</comment>
<dbReference type="EMBL" id="SEOQ01000079">
    <property type="protein sequence ID" value="TFY70854.1"/>
    <property type="molecule type" value="Genomic_DNA"/>
</dbReference>
<evidence type="ECO:0000256" key="1">
    <source>
        <dbReference type="SAM" id="MobiDB-lite"/>
    </source>
</evidence>
<gene>
    <name evidence="2" type="ORF">EVG20_g2146</name>
</gene>
<protein>
    <submittedName>
        <fullName evidence="2">Uncharacterized protein</fullName>
    </submittedName>
</protein>
<evidence type="ECO:0000313" key="3">
    <source>
        <dbReference type="Proteomes" id="UP000298327"/>
    </source>
</evidence>
<name>A0A4Y9Z8T2_9AGAM</name>
<accession>A0A4Y9Z8T2</accession>
<keyword evidence="3" id="KW-1185">Reference proteome</keyword>